<evidence type="ECO:0000313" key="2">
    <source>
        <dbReference type="EMBL" id="TEB31413.1"/>
    </source>
</evidence>
<reference evidence="2 3" key="1">
    <citation type="journal article" date="2019" name="Nat. Ecol. Evol.">
        <title>Megaphylogeny resolves global patterns of mushroom evolution.</title>
        <authorList>
            <person name="Varga T."/>
            <person name="Krizsan K."/>
            <person name="Foldi C."/>
            <person name="Dima B."/>
            <person name="Sanchez-Garcia M."/>
            <person name="Sanchez-Ramirez S."/>
            <person name="Szollosi G.J."/>
            <person name="Szarkandi J.G."/>
            <person name="Papp V."/>
            <person name="Albert L."/>
            <person name="Andreopoulos W."/>
            <person name="Angelini C."/>
            <person name="Antonin V."/>
            <person name="Barry K.W."/>
            <person name="Bougher N.L."/>
            <person name="Buchanan P."/>
            <person name="Buyck B."/>
            <person name="Bense V."/>
            <person name="Catcheside P."/>
            <person name="Chovatia M."/>
            <person name="Cooper J."/>
            <person name="Damon W."/>
            <person name="Desjardin D."/>
            <person name="Finy P."/>
            <person name="Geml J."/>
            <person name="Haridas S."/>
            <person name="Hughes K."/>
            <person name="Justo A."/>
            <person name="Karasinski D."/>
            <person name="Kautmanova I."/>
            <person name="Kiss B."/>
            <person name="Kocsube S."/>
            <person name="Kotiranta H."/>
            <person name="LaButti K.M."/>
            <person name="Lechner B.E."/>
            <person name="Liimatainen K."/>
            <person name="Lipzen A."/>
            <person name="Lukacs Z."/>
            <person name="Mihaltcheva S."/>
            <person name="Morgado L.N."/>
            <person name="Niskanen T."/>
            <person name="Noordeloos M.E."/>
            <person name="Ohm R.A."/>
            <person name="Ortiz-Santana B."/>
            <person name="Ovrebo C."/>
            <person name="Racz N."/>
            <person name="Riley R."/>
            <person name="Savchenko A."/>
            <person name="Shiryaev A."/>
            <person name="Soop K."/>
            <person name="Spirin V."/>
            <person name="Szebenyi C."/>
            <person name="Tomsovsky M."/>
            <person name="Tulloss R.E."/>
            <person name="Uehling J."/>
            <person name="Grigoriev I.V."/>
            <person name="Vagvolgyi C."/>
            <person name="Papp T."/>
            <person name="Martin F.M."/>
            <person name="Miettinen O."/>
            <person name="Hibbett D.S."/>
            <person name="Nagy L.G."/>
        </authorList>
    </citation>
    <scope>NUCLEOTIDE SEQUENCE [LARGE SCALE GENOMIC DNA]</scope>
    <source>
        <strain evidence="2 3">FP101781</strain>
    </source>
</reference>
<proteinExistence type="predicted"/>
<gene>
    <name evidence="2" type="ORF">FA13DRAFT_1732854</name>
</gene>
<accession>A0A4Y7TB63</accession>
<protein>
    <submittedName>
        <fullName evidence="2">Uncharacterized protein</fullName>
    </submittedName>
</protein>
<dbReference type="EMBL" id="QPFP01000019">
    <property type="protein sequence ID" value="TEB31413.1"/>
    <property type="molecule type" value="Genomic_DNA"/>
</dbReference>
<dbReference type="Proteomes" id="UP000298030">
    <property type="component" value="Unassembled WGS sequence"/>
</dbReference>
<organism evidence="2 3">
    <name type="scientific">Coprinellus micaceus</name>
    <name type="common">Glistening ink-cap mushroom</name>
    <name type="synonym">Coprinus micaceus</name>
    <dbReference type="NCBI Taxonomy" id="71717"/>
    <lineage>
        <taxon>Eukaryota</taxon>
        <taxon>Fungi</taxon>
        <taxon>Dikarya</taxon>
        <taxon>Basidiomycota</taxon>
        <taxon>Agaricomycotina</taxon>
        <taxon>Agaricomycetes</taxon>
        <taxon>Agaricomycetidae</taxon>
        <taxon>Agaricales</taxon>
        <taxon>Agaricineae</taxon>
        <taxon>Psathyrellaceae</taxon>
        <taxon>Coprinellus</taxon>
    </lineage>
</organism>
<dbReference type="AlphaFoldDB" id="A0A4Y7TB63"/>
<sequence>MPERPSPFPKSTTSGVTVTCVWSWSPSLTGLNSTGIRSSPAGGITIRGATSLNWVRGSLSNDEPFKGGDCVPKVIGYTSCIAEVARKSAVGTLSPKHWPPRHPTSTSKLDR</sequence>
<feature type="region of interest" description="Disordered" evidence="1">
    <location>
        <begin position="91"/>
        <end position="111"/>
    </location>
</feature>
<keyword evidence="3" id="KW-1185">Reference proteome</keyword>
<evidence type="ECO:0000313" key="3">
    <source>
        <dbReference type="Proteomes" id="UP000298030"/>
    </source>
</evidence>
<evidence type="ECO:0000256" key="1">
    <source>
        <dbReference type="SAM" id="MobiDB-lite"/>
    </source>
</evidence>
<comment type="caution">
    <text evidence="2">The sequence shown here is derived from an EMBL/GenBank/DDBJ whole genome shotgun (WGS) entry which is preliminary data.</text>
</comment>
<name>A0A4Y7TB63_COPMI</name>